<dbReference type="PANTHER" id="PTHR31044">
    <property type="entry name" value="BETA-1,3 GLUCANASE"/>
    <property type="match status" value="1"/>
</dbReference>
<reference evidence="11 12" key="1">
    <citation type="journal article" date="2013" name="Nat. Genet.">
        <title>The high-quality draft genome of peach (Prunus persica) identifies unique patterns of genetic diversity, domestication and genome evolution.</title>
        <authorList>
            <consortium name="International Peach Genome Initiative"/>
            <person name="Verde I."/>
            <person name="Abbott A.G."/>
            <person name="Scalabrin S."/>
            <person name="Jung S."/>
            <person name="Shu S."/>
            <person name="Marroni F."/>
            <person name="Zhebentyayeva T."/>
            <person name="Dettori M.T."/>
            <person name="Grimwood J."/>
            <person name="Cattonaro F."/>
            <person name="Zuccolo A."/>
            <person name="Rossini L."/>
            <person name="Jenkins J."/>
            <person name="Vendramin E."/>
            <person name="Meisel L.A."/>
            <person name="Decroocq V."/>
            <person name="Sosinski B."/>
            <person name="Prochnik S."/>
            <person name="Mitros T."/>
            <person name="Policriti A."/>
            <person name="Cipriani G."/>
            <person name="Dondini L."/>
            <person name="Ficklin S."/>
            <person name="Goodstein D.M."/>
            <person name="Xuan P."/>
            <person name="Del Fabbro C."/>
            <person name="Aramini V."/>
            <person name="Copetti D."/>
            <person name="Gonzalez S."/>
            <person name="Horner D.S."/>
            <person name="Falchi R."/>
            <person name="Lucas S."/>
            <person name="Mica E."/>
            <person name="Maldonado J."/>
            <person name="Lazzari B."/>
            <person name="Bielenberg D."/>
            <person name="Pirona R."/>
            <person name="Miculan M."/>
            <person name="Barakat A."/>
            <person name="Testolin R."/>
            <person name="Stella A."/>
            <person name="Tartarini S."/>
            <person name="Tonutti P."/>
            <person name="Arus P."/>
            <person name="Orellana A."/>
            <person name="Wells C."/>
            <person name="Main D."/>
            <person name="Vizzotto G."/>
            <person name="Silva H."/>
            <person name="Salamini F."/>
            <person name="Schmutz J."/>
            <person name="Morgante M."/>
            <person name="Rokhsar D.S."/>
        </authorList>
    </citation>
    <scope>NUCLEOTIDE SEQUENCE [LARGE SCALE GENOMIC DNA]</scope>
    <source>
        <strain evidence="12">cv. Nemared</strain>
    </source>
</reference>
<evidence type="ECO:0000256" key="4">
    <source>
        <dbReference type="ARBA" id="ARBA00022729"/>
    </source>
</evidence>
<gene>
    <name evidence="11" type="ORF">PRUPE_4G006900</name>
</gene>
<comment type="subcellular location">
    <subcellularLocation>
        <location evidence="1">Cell membrane</location>
        <topology evidence="1">Lipid-anchor</topology>
        <topology evidence="1">GPI-anchor</topology>
    </subcellularLocation>
</comment>
<feature type="domain" description="X8" evidence="10">
    <location>
        <begin position="30"/>
        <end position="115"/>
    </location>
</feature>
<proteinExistence type="predicted"/>
<dbReference type="GO" id="GO:0098552">
    <property type="term" value="C:side of membrane"/>
    <property type="evidence" value="ECO:0007669"/>
    <property type="project" value="UniProtKB-KW"/>
</dbReference>
<feature type="chain" id="PRO_5011700251" description="X8 domain-containing protein" evidence="9">
    <location>
        <begin position="26"/>
        <end position="119"/>
    </location>
</feature>
<keyword evidence="3" id="KW-0336">GPI-anchor</keyword>
<dbReference type="GO" id="GO:0005886">
    <property type="term" value="C:plasma membrane"/>
    <property type="evidence" value="ECO:0007669"/>
    <property type="project" value="UniProtKB-SubCell"/>
</dbReference>
<keyword evidence="2" id="KW-1003">Cell membrane</keyword>
<accession>A0A251PDW8</accession>
<keyword evidence="7" id="KW-0325">Glycoprotein</keyword>
<dbReference type="SMART" id="SM00768">
    <property type="entry name" value="X8"/>
    <property type="match status" value="1"/>
</dbReference>
<evidence type="ECO:0000256" key="7">
    <source>
        <dbReference type="ARBA" id="ARBA00023180"/>
    </source>
</evidence>
<evidence type="ECO:0000256" key="1">
    <source>
        <dbReference type="ARBA" id="ARBA00004609"/>
    </source>
</evidence>
<sequence>MSSTLLLWIVLALMFLAQTPQRCGGQLEEEWCIADEQTPDEELQMALNWACQVGGADCSKIQENQACYLPNTLQHHASYAFNNYYQKLKQQGGTCYFNAAAFVTALDPSHNSCKFEYLP</sequence>
<evidence type="ECO:0000256" key="5">
    <source>
        <dbReference type="ARBA" id="ARBA00023136"/>
    </source>
</evidence>
<feature type="signal peptide" evidence="9">
    <location>
        <begin position="1"/>
        <end position="25"/>
    </location>
</feature>
<dbReference type="OrthoDB" id="2019109at2759"/>
<keyword evidence="5" id="KW-0472">Membrane</keyword>
<evidence type="ECO:0000256" key="3">
    <source>
        <dbReference type="ARBA" id="ARBA00022622"/>
    </source>
</evidence>
<name>A0A251PDW8_PRUPE</name>
<dbReference type="eggNOG" id="ENOG502S3P7">
    <property type="taxonomic scope" value="Eukaryota"/>
</dbReference>
<evidence type="ECO:0000259" key="10">
    <source>
        <dbReference type="SMART" id="SM00768"/>
    </source>
</evidence>
<dbReference type="GO" id="GO:0009506">
    <property type="term" value="C:plasmodesma"/>
    <property type="evidence" value="ECO:0007669"/>
    <property type="project" value="UniProtKB-ARBA"/>
</dbReference>
<dbReference type="Gene3D" id="1.20.58.1040">
    <property type="match status" value="1"/>
</dbReference>
<dbReference type="InterPro" id="IPR044788">
    <property type="entry name" value="X8_dom_prot"/>
</dbReference>
<dbReference type="FunFam" id="1.20.58.1040:FF:000001">
    <property type="entry name" value="Glucan endo-1,3-beta-glucosidase 4"/>
    <property type="match status" value="1"/>
</dbReference>
<dbReference type="EMBL" id="CM007654">
    <property type="protein sequence ID" value="ONI09749.1"/>
    <property type="molecule type" value="Genomic_DNA"/>
</dbReference>
<dbReference type="AlphaFoldDB" id="A0A251PDW8"/>
<evidence type="ECO:0000313" key="11">
    <source>
        <dbReference type="EMBL" id="ONI09749.1"/>
    </source>
</evidence>
<dbReference type="STRING" id="3760.A0A251PDW8"/>
<protein>
    <recommendedName>
        <fullName evidence="10">X8 domain-containing protein</fullName>
    </recommendedName>
</protein>
<evidence type="ECO:0000256" key="8">
    <source>
        <dbReference type="ARBA" id="ARBA00023288"/>
    </source>
</evidence>
<keyword evidence="12" id="KW-1185">Reference proteome</keyword>
<dbReference type="SMR" id="A0A251PDW8"/>
<dbReference type="Pfam" id="PF07983">
    <property type="entry name" value="X8"/>
    <property type="match status" value="1"/>
</dbReference>
<dbReference type="Gramene" id="ONI09749">
    <property type="protein sequence ID" value="ONI09749"/>
    <property type="gene ID" value="PRUPE_4G006900"/>
</dbReference>
<dbReference type="InterPro" id="IPR012946">
    <property type="entry name" value="X8"/>
</dbReference>
<organism evidence="11 12">
    <name type="scientific">Prunus persica</name>
    <name type="common">Peach</name>
    <name type="synonym">Amygdalus persica</name>
    <dbReference type="NCBI Taxonomy" id="3760"/>
    <lineage>
        <taxon>Eukaryota</taxon>
        <taxon>Viridiplantae</taxon>
        <taxon>Streptophyta</taxon>
        <taxon>Embryophyta</taxon>
        <taxon>Tracheophyta</taxon>
        <taxon>Spermatophyta</taxon>
        <taxon>Magnoliopsida</taxon>
        <taxon>eudicotyledons</taxon>
        <taxon>Gunneridae</taxon>
        <taxon>Pentapetalae</taxon>
        <taxon>rosids</taxon>
        <taxon>fabids</taxon>
        <taxon>Rosales</taxon>
        <taxon>Rosaceae</taxon>
        <taxon>Amygdaloideae</taxon>
        <taxon>Amygdaleae</taxon>
        <taxon>Prunus</taxon>
    </lineage>
</organism>
<keyword evidence="8" id="KW-0449">Lipoprotein</keyword>
<keyword evidence="4 9" id="KW-0732">Signal</keyword>
<dbReference type="Proteomes" id="UP000006882">
    <property type="component" value="Chromosome G4"/>
</dbReference>
<evidence type="ECO:0000313" key="12">
    <source>
        <dbReference type="Proteomes" id="UP000006882"/>
    </source>
</evidence>
<evidence type="ECO:0000256" key="9">
    <source>
        <dbReference type="SAM" id="SignalP"/>
    </source>
</evidence>
<evidence type="ECO:0000256" key="2">
    <source>
        <dbReference type="ARBA" id="ARBA00022475"/>
    </source>
</evidence>
<dbReference type="PANTHER" id="PTHR31044:SF55">
    <property type="entry name" value="CARBOHYDRATE-BINDING X8 DOMAIN SUPERFAMILY PROTEIN"/>
    <property type="match status" value="1"/>
</dbReference>
<evidence type="ECO:0000256" key="6">
    <source>
        <dbReference type="ARBA" id="ARBA00023157"/>
    </source>
</evidence>
<keyword evidence="6" id="KW-1015">Disulfide bond</keyword>